<dbReference type="EMBL" id="CP008947">
    <property type="protein sequence ID" value="AII05315.1"/>
    <property type="molecule type" value="Genomic_DNA"/>
</dbReference>
<gene>
    <name evidence="3" type="ORF">EP51_12080</name>
</gene>
<organism evidence="3 4">
    <name type="scientific">Rhodococcus opacus</name>
    <name type="common">Nocardia opaca</name>
    <dbReference type="NCBI Taxonomy" id="37919"/>
    <lineage>
        <taxon>Bacteria</taxon>
        <taxon>Bacillati</taxon>
        <taxon>Actinomycetota</taxon>
        <taxon>Actinomycetes</taxon>
        <taxon>Mycobacteriales</taxon>
        <taxon>Nocardiaceae</taxon>
        <taxon>Rhodococcus</taxon>
    </lineage>
</organism>
<evidence type="ECO:0000313" key="3">
    <source>
        <dbReference type="EMBL" id="AII05315.1"/>
    </source>
</evidence>
<dbReference type="eggNOG" id="ENOG5031Z84">
    <property type="taxonomic scope" value="Bacteria"/>
</dbReference>
<evidence type="ECO:0000256" key="2">
    <source>
        <dbReference type="SAM" id="Phobius"/>
    </source>
</evidence>
<reference evidence="3 4" key="1">
    <citation type="submission" date="2014-07" db="EMBL/GenBank/DDBJ databases">
        <title>Genome Sequence of Rhodococcus opacus Strain R7, a Biodegrader of Mono- and Polycyclic Aromatic Hydrocarbons.</title>
        <authorList>
            <person name="Di Gennaro P."/>
            <person name="Zampolli J."/>
            <person name="Presti I."/>
            <person name="Cappelletti M."/>
            <person name="D'Ursi P."/>
            <person name="Orro A."/>
            <person name="Mezzelani A."/>
            <person name="Milanesi L."/>
        </authorList>
    </citation>
    <scope>NUCLEOTIDE SEQUENCE [LARGE SCALE GENOMIC DNA]</scope>
    <source>
        <strain evidence="3 4">R7</strain>
    </source>
</reference>
<feature type="transmembrane region" description="Helical" evidence="2">
    <location>
        <begin position="416"/>
        <end position="434"/>
    </location>
</feature>
<dbReference type="RefSeq" id="WP_128639342.1">
    <property type="nucleotide sequence ID" value="NZ_CP008947.1"/>
</dbReference>
<feature type="transmembrane region" description="Helical" evidence="2">
    <location>
        <begin position="123"/>
        <end position="141"/>
    </location>
</feature>
<name>A0A076EGF1_RHOOP</name>
<evidence type="ECO:0000313" key="4">
    <source>
        <dbReference type="Proteomes" id="UP000028488"/>
    </source>
</evidence>
<feature type="transmembrane region" description="Helical" evidence="2">
    <location>
        <begin position="212"/>
        <end position="228"/>
    </location>
</feature>
<feature type="compositionally biased region" description="Basic and acidic residues" evidence="1">
    <location>
        <begin position="534"/>
        <end position="553"/>
    </location>
</feature>
<dbReference type="AlphaFoldDB" id="A0A076EGF1"/>
<accession>A0A076EGF1</accession>
<feature type="transmembrane region" description="Helical" evidence="2">
    <location>
        <begin position="77"/>
        <end position="102"/>
    </location>
</feature>
<sequence>MNNPEFQILLVIGALATIAIAAVYVHGIARVFLIAQAAYWSLSYVARPIVLLLVRPQPRFGDSIADPRLATIGYDHGIAMVLRPVVFGLWVYAIIVVAYAVWIRHRPGRARDVRVPVRSADDANLIPTLWTIYAIGVLGRVVSYATGSTASAGQTQSPNPILSFVTLMAVIGALGLIVFYRPANRRAIIAVVGALTVMELMWTVAIESKTPIMGAALAIAVRFALTGWSRIKVVAIAVISVLGIAAFGWLQAIKASALAKAQSEILDASYPTAMQPFLSILRRFDLLEAATDSYYLGGRPWLTLSDVAHHALISMVPEQLLGTSKFQSGTAWAIEVRGSSVDMTRVSVSLAEGNINEGFVLGGYPGVVVGVVFTFALVLAGVRALHSRHIIPIAMGLMLIEVPVFFERGILGSMELLGKSLQVAILVWIVYLLVGEYRRRTEGSSKQKPQEPPHTLVGAARSKVWSGKSISPIGMPAQSAITPPFTVGPRRGRATPAFLDRGILGRMELFGKSLQVAILVWIVYLLVGKHRRRTEGSSKQKPQEPQEPPHREIALVGAALSKG</sequence>
<keyword evidence="2" id="KW-1133">Transmembrane helix</keyword>
<keyword evidence="2" id="KW-0472">Membrane</keyword>
<keyword evidence="2" id="KW-0812">Transmembrane</keyword>
<feature type="region of interest" description="Disordered" evidence="1">
    <location>
        <begin position="533"/>
        <end position="563"/>
    </location>
</feature>
<dbReference type="Proteomes" id="UP000028488">
    <property type="component" value="Chromosome"/>
</dbReference>
<evidence type="ECO:0000256" key="1">
    <source>
        <dbReference type="SAM" id="MobiDB-lite"/>
    </source>
</evidence>
<feature type="transmembrane region" description="Helical" evidence="2">
    <location>
        <begin position="6"/>
        <end position="25"/>
    </location>
</feature>
<proteinExistence type="predicted"/>
<protein>
    <submittedName>
        <fullName evidence="3">Membrane protein</fullName>
    </submittedName>
</protein>
<feature type="transmembrane region" description="Helical" evidence="2">
    <location>
        <begin position="161"/>
        <end position="180"/>
    </location>
</feature>
<feature type="transmembrane region" description="Helical" evidence="2">
    <location>
        <begin position="233"/>
        <end position="253"/>
    </location>
</feature>
<feature type="transmembrane region" description="Helical" evidence="2">
    <location>
        <begin position="359"/>
        <end position="382"/>
    </location>
</feature>
<feature type="transmembrane region" description="Helical" evidence="2">
    <location>
        <begin position="187"/>
        <end position="206"/>
    </location>
</feature>
<feature type="transmembrane region" description="Helical" evidence="2">
    <location>
        <begin position="389"/>
        <end position="410"/>
    </location>
</feature>